<dbReference type="InterPro" id="IPR008183">
    <property type="entry name" value="Aldose_1/G6P_1-epimerase"/>
</dbReference>
<evidence type="ECO:0000256" key="3">
    <source>
        <dbReference type="ARBA" id="ARBA00023235"/>
    </source>
</evidence>
<evidence type="ECO:0000256" key="1">
    <source>
        <dbReference type="ARBA" id="ARBA00001096"/>
    </source>
</evidence>
<dbReference type="InterPro" id="IPR025532">
    <property type="entry name" value="G6P_1-epimerase"/>
</dbReference>
<comment type="similarity">
    <text evidence="2 4">Belongs to the glucose-6-phosphate 1-epimerase family.</text>
</comment>
<evidence type="ECO:0000313" key="6">
    <source>
        <dbReference type="EMBL" id="XBM01170.1"/>
    </source>
</evidence>
<name>A0AAU7FC59_9NEIS</name>
<dbReference type="GO" id="GO:0030246">
    <property type="term" value="F:carbohydrate binding"/>
    <property type="evidence" value="ECO:0007669"/>
    <property type="project" value="UniProtKB-UniRule"/>
</dbReference>
<gene>
    <name evidence="6" type="ORF">ABHF33_02460</name>
</gene>
<dbReference type="EMBL" id="CP157355">
    <property type="protein sequence ID" value="XBM01170.1"/>
    <property type="molecule type" value="Genomic_DNA"/>
</dbReference>
<keyword evidence="3 4" id="KW-0413">Isomerase</keyword>
<dbReference type="GO" id="GO:0005975">
    <property type="term" value="P:carbohydrate metabolic process"/>
    <property type="evidence" value="ECO:0007669"/>
    <property type="project" value="InterPro"/>
</dbReference>
<dbReference type="RefSeq" id="WP_348945479.1">
    <property type="nucleotide sequence ID" value="NZ_CP157355.1"/>
</dbReference>
<dbReference type="CDD" id="cd09020">
    <property type="entry name" value="D-hex-6-P-epi_like"/>
    <property type="match status" value="1"/>
</dbReference>
<proteinExistence type="inferred from homology"/>
<evidence type="ECO:0000256" key="5">
    <source>
        <dbReference type="PIRSR" id="PIRSR016020-1"/>
    </source>
</evidence>
<organism evidence="6">
    <name type="scientific">Chitinibacter mangrovi</name>
    <dbReference type="NCBI Taxonomy" id="3153927"/>
    <lineage>
        <taxon>Bacteria</taxon>
        <taxon>Pseudomonadati</taxon>
        <taxon>Pseudomonadota</taxon>
        <taxon>Betaproteobacteria</taxon>
        <taxon>Neisseriales</taxon>
        <taxon>Chitinibacteraceae</taxon>
        <taxon>Chitinibacter</taxon>
    </lineage>
</organism>
<dbReference type="AlphaFoldDB" id="A0AAU7FC59"/>
<dbReference type="PANTHER" id="PTHR11122">
    <property type="entry name" value="APOSPORY-ASSOCIATED PROTEIN C-RELATED"/>
    <property type="match status" value="1"/>
</dbReference>
<reference evidence="6" key="1">
    <citation type="submission" date="2024-05" db="EMBL/GenBank/DDBJ databases">
        <authorList>
            <person name="Yang L."/>
            <person name="Pan L."/>
        </authorList>
    </citation>
    <scope>NUCLEOTIDE SEQUENCE</scope>
    <source>
        <strain evidence="6">FCG-7</strain>
    </source>
</reference>
<dbReference type="EC" id="5.1.3.15" evidence="4"/>
<dbReference type="InterPro" id="IPR014718">
    <property type="entry name" value="GH-type_carb-bd"/>
</dbReference>
<comment type="catalytic activity">
    <reaction evidence="1">
        <text>alpha-D-glucose 6-phosphate = beta-D-glucose 6-phosphate</text>
        <dbReference type="Rhea" id="RHEA:16249"/>
        <dbReference type="ChEBI" id="CHEBI:58225"/>
        <dbReference type="ChEBI" id="CHEBI:58247"/>
        <dbReference type="EC" id="5.1.3.15"/>
    </reaction>
</comment>
<evidence type="ECO:0000256" key="4">
    <source>
        <dbReference type="PIRNR" id="PIRNR016020"/>
    </source>
</evidence>
<dbReference type="SUPFAM" id="SSF74650">
    <property type="entry name" value="Galactose mutarotase-like"/>
    <property type="match status" value="1"/>
</dbReference>
<feature type="active site" evidence="5">
    <location>
        <position position="272"/>
    </location>
</feature>
<dbReference type="PIRSF" id="PIRSF016020">
    <property type="entry name" value="PHexose_mutarotase"/>
    <property type="match status" value="1"/>
</dbReference>
<dbReference type="Gene3D" id="2.70.98.10">
    <property type="match status" value="1"/>
</dbReference>
<sequence length="299" mass="32647">MSNTDYSAILSGAQGVSIKSSADCFTHTGEGLPVVVVENALCSAIFTLQGAHLLSFVPAAGEEILWLSPLAHFEQGKAVRGGIPLCLPWFGGHPDGLQSHGFARTSDWVLEQVSNQADGSTLLIVSLSSNAGTLAMWPHEFRFELQIEVGRELKLTLNVDNLSNTPAPFTYAFHTYFAVADYTLSPIQGLENLTYVDTIGEITRRYQAETLQLSGATDRVYLDVPELQTIIDGARQIKISSSAHSAIVWNPGDHADKMQDVLEHRQQFVCVERGDVFDNALTIAPHSRFSAVMTLSEVR</sequence>
<dbReference type="GO" id="GO:0005737">
    <property type="term" value="C:cytoplasm"/>
    <property type="evidence" value="ECO:0007669"/>
    <property type="project" value="TreeGrafter"/>
</dbReference>
<dbReference type="PANTHER" id="PTHR11122:SF13">
    <property type="entry name" value="GLUCOSE-6-PHOSPHATE 1-EPIMERASE"/>
    <property type="match status" value="1"/>
</dbReference>
<accession>A0AAU7FC59</accession>
<feature type="active site" evidence="5">
    <location>
        <position position="174"/>
    </location>
</feature>
<dbReference type="InterPro" id="IPR011013">
    <property type="entry name" value="Gal_mutarotase_sf_dom"/>
</dbReference>
<dbReference type="GO" id="GO:0047938">
    <property type="term" value="F:glucose-6-phosphate 1-epimerase activity"/>
    <property type="evidence" value="ECO:0007669"/>
    <property type="project" value="UniProtKB-UniRule"/>
</dbReference>
<evidence type="ECO:0000256" key="2">
    <source>
        <dbReference type="ARBA" id="ARBA00005866"/>
    </source>
</evidence>
<protein>
    <recommendedName>
        <fullName evidence="4">Putative glucose-6-phosphate 1-epimerase</fullName>
        <ecNumber evidence="4">5.1.3.15</ecNumber>
    </recommendedName>
</protein>
<dbReference type="KEGG" id="cmav:ABHF33_02460"/>
<dbReference type="Pfam" id="PF01263">
    <property type="entry name" value="Aldose_epim"/>
    <property type="match status" value="1"/>
</dbReference>